<protein>
    <submittedName>
        <fullName evidence="3">Uncharacterized protein</fullName>
    </submittedName>
</protein>
<dbReference type="CDD" id="cd06911">
    <property type="entry name" value="VirB9_CagX_TrbG"/>
    <property type="match status" value="1"/>
</dbReference>
<dbReference type="AlphaFoldDB" id="A0A0N8TBV2"/>
<comment type="similarity">
    <text evidence="1">Belongs to the TrbG/VirB9 family.</text>
</comment>
<proteinExistence type="inferred from homology"/>
<dbReference type="PATRIC" id="fig|251720.4.peg.3703"/>
<comment type="caution">
    <text evidence="3">The sequence shown here is derived from an EMBL/GenBank/DDBJ whole genome shotgun (WGS) entry which is preliminary data.</text>
</comment>
<evidence type="ECO:0000256" key="2">
    <source>
        <dbReference type="ARBA" id="ARBA00022729"/>
    </source>
</evidence>
<dbReference type="OrthoDB" id="5357875at2"/>
<keyword evidence="2" id="KW-0732">Signal</keyword>
<organism evidence="3 4">
    <name type="scientific">Pseudomonas amygdali pv. ulmi</name>
    <dbReference type="NCBI Taxonomy" id="251720"/>
    <lineage>
        <taxon>Bacteria</taxon>
        <taxon>Pseudomonadati</taxon>
        <taxon>Pseudomonadota</taxon>
        <taxon>Gammaproteobacteria</taxon>
        <taxon>Pseudomonadales</taxon>
        <taxon>Pseudomonadaceae</taxon>
        <taxon>Pseudomonas</taxon>
        <taxon>Pseudomonas amygdali</taxon>
    </lineage>
</organism>
<evidence type="ECO:0000256" key="1">
    <source>
        <dbReference type="ARBA" id="ARBA00006135"/>
    </source>
</evidence>
<name>A0A0N8TBV2_PSEA0</name>
<sequence length="269" mass="29554">MGNKAASGLTALLALTCVVPALAESMGTGSSLDRRVQTAIYSPDEVYRIQATVGRGALVQLQSNETINQDTGLMVSGDPKAWSIGPNKAGNMVSLKPITDKEPDTNLTINTNRRTYLIELKLVERTQDSTYLLRFTYPEPPKKSVAARRDPGNPCDGPVQNGPYQKRSNEESRSIAPYEGWDNGMLTCFRFTGNGPRPVLYQVLPDGTETVADMHNEQNVIVVHGVSRLFRFRLNGLLVEARPTAQVNTGYNFNGTTTGEIRELKHAEQ</sequence>
<dbReference type="EMBL" id="LJRQ01000325">
    <property type="protein sequence ID" value="KPZ09025.1"/>
    <property type="molecule type" value="Genomic_DNA"/>
</dbReference>
<dbReference type="Gene3D" id="2.60.40.2500">
    <property type="match status" value="1"/>
</dbReference>
<dbReference type="InterPro" id="IPR033645">
    <property type="entry name" value="VirB9/CagX/TrbG_C"/>
</dbReference>
<reference evidence="3 4" key="1">
    <citation type="submission" date="2015-09" db="EMBL/GenBank/DDBJ databases">
        <title>Genome announcement of multiple Pseudomonas syringae strains.</title>
        <authorList>
            <person name="Thakur S."/>
            <person name="Wang P.W."/>
            <person name="Gong Y."/>
            <person name="Weir B.S."/>
            <person name="Guttman D.S."/>
        </authorList>
    </citation>
    <scope>NUCLEOTIDE SEQUENCE [LARGE SCALE GENOMIC DNA]</scope>
    <source>
        <strain evidence="3 4">ICMP3962</strain>
    </source>
</reference>
<dbReference type="InterPro" id="IPR010258">
    <property type="entry name" value="Conjugal_tfr_TrbG/VirB9/CagX"/>
</dbReference>
<dbReference type="Pfam" id="PF03524">
    <property type="entry name" value="CagX"/>
    <property type="match status" value="1"/>
</dbReference>
<dbReference type="Proteomes" id="UP000050266">
    <property type="component" value="Unassembled WGS sequence"/>
</dbReference>
<dbReference type="InterPro" id="IPR038161">
    <property type="entry name" value="VirB9/CagX/TrbG_C_sf"/>
</dbReference>
<accession>A0A0N8TBV2</accession>
<evidence type="ECO:0000313" key="4">
    <source>
        <dbReference type="Proteomes" id="UP000050266"/>
    </source>
</evidence>
<gene>
    <name evidence="3" type="ORF">ALO41_200175</name>
</gene>
<dbReference type="RefSeq" id="WP_057433468.1">
    <property type="nucleotide sequence ID" value="NZ_LIHQ01000310.1"/>
</dbReference>
<evidence type="ECO:0000313" key="3">
    <source>
        <dbReference type="EMBL" id="KPZ09025.1"/>
    </source>
</evidence>